<keyword evidence="2" id="KW-0175">Coiled coil</keyword>
<keyword evidence="4" id="KW-1185">Reference proteome</keyword>
<name>A0A8E4EYG6_9ENTR</name>
<dbReference type="HAMAP" id="MF_00715">
    <property type="entry name" value="SlyX"/>
    <property type="match status" value="1"/>
</dbReference>
<reference evidence="3" key="1">
    <citation type="submission" date="2020-10" db="EMBL/GenBank/DDBJ databases">
        <authorList>
            <person name="Szabo G."/>
        </authorList>
    </citation>
    <scope>NUCLEOTIDE SEQUENCE</scope>
    <source>
        <strain evidence="3">PROFFT</strain>
    </source>
</reference>
<dbReference type="AlphaFoldDB" id="A0A8E4EYG6"/>
<proteinExistence type="inferred from homology"/>
<comment type="similarity">
    <text evidence="1">Belongs to the SlyX family.</text>
</comment>
<evidence type="ECO:0000313" key="4">
    <source>
        <dbReference type="Proteomes" id="UP000683585"/>
    </source>
</evidence>
<dbReference type="Proteomes" id="UP000683585">
    <property type="component" value="Chromosome"/>
</dbReference>
<accession>A0A8E4EYG6</accession>
<protein>
    <recommendedName>
        <fullName evidence="1">Protein SlyX</fullName>
    </recommendedName>
</protein>
<dbReference type="PANTHER" id="PTHR36508">
    <property type="entry name" value="PROTEIN SLYX"/>
    <property type="match status" value="1"/>
</dbReference>
<evidence type="ECO:0000313" key="3">
    <source>
        <dbReference type="EMBL" id="CAD6510609.1"/>
    </source>
</evidence>
<evidence type="ECO:0000256" key="2">
    <source>
        <dbReference type="SAM" id="Coils"/>
    </source>
</evidence>
<sequence>MVHRNCFNLSTPHIKHTLKRENIMQELDLDRKKIESKFEILESRIAFQEINIEELSQKVISLQLDLNKCCKQIYLLVDKLKGLQLSMVAHDLEDTLPPHY</sequence>
<gene>
    <name evidence="1 3" type="primary">slyX</name>
    <name evidence="3" type="ORF">PROFFT_A_03930</name>
</gene>
<dbReference type="PANTHER" id="PTHR36508:SF1">
    <property type="entry name" value="PROTEIN SLYX"/>
    <property type="match status" value="1"/>
</dbReference>
<dbReference type="Pfam" id="PF04102">
    <property type="entry name" value="SlyX"/>
    <property type="match status" value="1"/>
</dbReference>
<organism evidence="3 4">
    <name type="scientific">Candidatus Profftia tarda</name>
    <dbReference type="NCBI Taxonomy" id="1177216"/>
    <lineage>
        <taxon>Bacteria</taxon>
        <taxon>Pseudomonadati</taxon>
        <taxon>Pseudomonadota</taxon>
        <taxon>Gammaproteobacteria</taxon>
        <taxon>Enterobacterales</taxon>
        <taxon>Enterobacteriaceae</taxon>
        <taxon>Candidatus Profftia</taxon>
    </lineage>
</organism>
<dbReference type="InterPro" id="IPR007236">
    <property type="entry name" value="SlyX"/>
</dbReference>
<dbReference type="Gene3D" id="1.20.5.300">
    <property type="match status" value="1"/>
</dbReference>
<dbReference type="KEGG" id="ptf:PROFFT_A_03930"/>
<feature type="coiled-coil region" evidence="2">
    <location>
        <begin position="24"/>
        <end position="65"/>
    </location>
</feature>
<dbReference type="EMBL" id="LR890047">
    <property type="protein sequence ID" value="CAD6510609.1"/>
    <property type="molecule type" value="Genomic_DNA"/>
</dbReference>
<evidence type="ECO:0000256" key="1">
    <source>
        <dbReference type="HAMAP-Rule" id="MF_00715"/>
    </source>
</evidence>